<dbReference type="PANTHER" id="PTHR11999">
    <property type="entry name" value="GROUP II PYRIDOXAL-5-PHOSPHATE DECARBOXYLASE"/>
    <property type="match status" value="1"/>
</dbReference>
<dbReference type="RefSeq" id="WP_314012511.1">
    <property type="nucleotide sequence ID" value="NZ_JAVTTP010000001.1"/>
</dbReference>
<dbReference type="Gene3D" id="3.90.1150.10">
    <property type="entry name" value="Aspartate Aminotransferase, domain 1"/>
    <property type="match status" value="1"/>
</dbReference>
<dbReference type="InterPro" id="IPR015421">
    <property type="entry name" value="PyrdxlP-dep_Trfase_major"/>
</dbReference>
<accession>A0ABU3L1E2</accession>
<dbReference type="EMBL" id="JAVTTP010000001">
    <property type="protein sequence ID" value="MDT7827545.1"/>
    <property type="molecule type" value="Genomic_DNA"/>
</dbReference>
<organism evidence="7 8">
    <name type="scientific">Pricia mediterranea</name>
    <dbReference type="NCBI Taxonomy" id="3076079"/>
    <lineage>
        <taxon>Bacteria</taxon>
        <taxon>Pseudomonadati</taxon>
        <taxon>Bacteroidota</taxon>
        <taxon>Flavobacteriia</taxon>
        <taxon>Flavobacteriales</taxon>
        <taxon>Flavobacteriaceae</taxon>
        <taxon>Pricia</taxon>
    </lineage>
</organism>
<keyword evidence="3" id="KW-0210">Decarboxylase</keyword>
<evidence type="ECO:0000313" key="8">
    <source>
        <dbReference type="Proteomes" id="UP001250656"/>
    </source>
</evidence>
<keyword evidence="7" id="KW-0808">Transferase</keyword>
<evidence type="ECO:0000256" key="3">
    <source>
        <dbReference type="ARBA" id="ARBA00022793"/>
    </source>
</evidence>
<keyword evidence="5 6" id="KW-0456">Lyase</keyword>
<reference evidence="7 8" key="1">
    <citation type="submission" date="2023-09" db="EMBL/GenBank/DDBJ databases">
        <title>Novel taxa isolated from Blanes Bay.</title>
        <authorList>
            <person name="Rey-Velasco X."/>
            <person name="Lucena T."/>
        </authorList>
    </citation>
    <scope>NUCLEOTIDE SEQUENCE [LARGE SCALE GENOMIC DNA]</scope>
    <source>
        <strain evidence="7 8">S334</strain>
    </source>
</reference>
<comment type="similarity">
    <text evidence="2 6">Belongs to the group II decarboxylase family.</text>
</comment>
<evidence type="ECO:0000256" key="6">
    <source>
        <dbReference type="RuleBase" id="RU000382"/>
    </source>
</evidence>
<comment type="caution">
    <text evidence="7">The sequence shown here is derived from an EMBL/GenBank/DDBJ whole genome shotgun (WGS) entry which is preliminary data.</text>
</comment>
<dbReference type="SUPFAM" id="SSF53383">
    <property type="entry name" value="PLP-dependent transferases"/>
    <property type="match status" value="1"/>
</dbReference>
<evidence type="ECO:0000256" key="1">
    <source>
        <dbReference type="ARBA" id="ARBA00001933"/>
    </source>
</evidence>
<name>A0ABU3L1E2_9FLAO</name>
<evidence type="ECO:0000256" key="5">
    <source>
        <dbReference type="ARBA" id="ARBA00023239"/>
    </source>
</evidence>
<comment type="cofactor">
    <cofactor evidence="1 6">
        <name>pyridoxal 5'-phosphate</name>
        <dbReference type="ChEBI" id="CHEBI:597326"/>
    </cofactor>
</comment>
<dbReference type="Gene3D" id="3.40.640.10">
    <property type="entry name" value="Type I PLP-dependent aspartate aminotransferase-like (Major domain)"/>
    <property type="match status" value="1"/>
</dbReference>
<evidence type="ECO:0000256" key="2">
    <source>
        <dbReference type="ARBA" id="ARBA00009533"/>
    </source>
</evidence>
<dbReference type="InterPro" id="IPR002129">
    <property type="entry name" value="PyrdxlP-dep_de-COase"/>
</dbReference>
<evidence type="ECO:0000256" key="4">
    <source>
        <dbReference type="ARBA" id="ARBA00022898"/>
    </source>
</evidence>
<dbReference type="Gene3D" id="1.20.1340.10">
    <property type="entry name" value="dopa decarboxylase, N-terminal domain"/>
    <property type="match status" value="1"/>
</dbReference>
<dbReference type="GO" id="GO:0008483">
    <property type="term" value="F:transaminase activity"/>
    <property type="evidence" value="ECO:0007669"/>
    <property type="project" value="UniProtKB-KW"/>
</dbReference>
<dbReference type="PANTHER" id="PTHR11999:SF70">
    <property type="entry name" value="MIP05841P"/>
    <property type="match status" value="1"/>
</dbReference>
<dbReference type="InterPro" id="IPR015424">
    <property type="entry name" value="PyrdxlP-dep_Trfase"/>
</dbReference>
<sequence length="467" mass="52809">MTEKKMKKLGYQVIDVIVDHRHNLSSKRVFNKPDFEFLDSMINPTMPLEADDPTAVFKELNQMVSEHVTHIDHPRFFSFIPGPSNYYSVLADTLSTGHNVFAGHWMGGAYASMVETRTLDWLANIMEYPEGSGGIFTSGGSMANLTALVAARENKLPEDHSKGTIYYSEQTHSSLSKALRILGFKPENMRKIDSDEQFRIDTTALLTTIEKDVKKGFRPFCIIGNAGTTNTGAVDDLNALSQLAKEHQLWFHIDAAYGGAAMLSKEHQHKLKGIGKADSITLDPHKWWFQPYEMGCLLVQDRQTLKKAFSVQAEYLADTVGDSREINYYEHGVQLSRSFRALKLYTFFRCVGLNKIGEDVSRGFENAAYIETLLQQKDYWEIITKPYLGIISFRAKLFESEDKNDALNAKLSQHVLDNGYAMINTTQLKGHTALRMCPIHPETTTAFLDKTFEIMNAFIERKNANSL</sequence>
<keyword evidence="7" id="KW-0032">Aminotransferase</keyword>
<evidence type="ECO:0000313" key="7">
    <source>
        <dbReference type="EMBL" id="MDT7827545.1"/>
    </source>
</evidence>
<keyword evidence="8" id="KW-1185">Reference proteome</keyword>
<dbReference type="Pfam" id="PF00282">
    <property type="entry name" value="Pyridoxal_deC"/>
    <property type="match status" value="1"/>
</dbReference>
<protein>
    <submittedName>
        <fullName evidence="7">Aminotransferase class I/II-fold pyridoxal phosphate-dependent enzyme</fullName>
    </submittedName>
</protein>
<proteinExistence type="inferred from homology"/>
<dbReference type="InterPro" id="IPR015422">
    <property type="entry name" value="PyrdxlP-dep_Trfase_small"/>
</dbReference>
<keyword evidence="4 6" id="KW-0663">Pyridoxal phosphate</keyword>
<gene>
    <name evidence="7" type="ORF">RQM65_02555</name>
</gene>
<dbReference type="InterPro" id="IPR010977">
    <property type="entry name" value="Aromatic_deC"/>
</dbReference>
<dbReference type="Proteomes" id="UP001250656">
    <property type="component" value="Unassembled WGS sequence"/>
</dbReference>
<dbReference type="PRINTS" id="PR00800">
    <property type="entry name" value="YHDCRBOXLASE"/>
</dbReference>